<dbReference type="Proteomes" id="UP000292082">
    <property type="component" value="Unassembled WGS sequence"/>
</dbReference>
<dbReference type="EMBL" id="ML145142">
    <property type="protein sequence ID" value="TBU57056.1"/>
    <property type="molecule type" value="Genomic_DNA"/>
</dbReference>
<evidence type="ECO:0000313" key="1">
    <source>
        <dbReference type="EMBL" id="TBU57056.1"/>
    </source>
</evidence>
<name>A0A4Q9PRP4_9APHY</name>
<dbReference type="AlphaFoldDB" id="A0A4Q9PRP4"/>
<protein>
    <submittedName>
        <fullName evidence="1">Uncharacterized protein</fullName>
    </submittedName>
</protein>
<reference evidence="1 2" key="1">
    <citation type="submission" date="2019-01" db="EMBL/GenBank/DDBJ databases">
        <title>Draft genome sequences of three monokaryotic isolates of the white-rot basidiomycete fungus Dichomitus squalens.</title>
        <authorList>
            <consortium name="DOE Joint Genome Institute"/>
            <person name="Lopez S.C."/>
            <person name="Andreopoulos B."/>
            <person name="Pangilinan J."/>
            <person name="Lipzen A."/>
            <person name="Riley R."/>
            <person name="Ahrendt S."/>
            <person name="Ng V."/>
            <person name="Barry K."/>
            <person name="Daum C."/>
            <person name="Grigoriev I.V."/>
            <person name="Hilden K.S."/>
            <person name="Makela M.R."/>
            <person name="de Vries R.P."/>
        </authorList>
    </citation>
    <scope>NUCLEOTIDE SEQUENCE [LARGE SCALE GENOMIC DNA]</scope>
    <source>
        <strain evidence="1 2">CBS 464.89</strain>
    </source>
</reference>
<proteinExistence type="predicted"/>
<accession>A0A4Q9PRP4</accession>
<keyword evidence="2" id="KW-1185">Reference proteome</keyword>
<evidence type="ECO:0000313" key="2">
    <source>
        <dbReference type="Proteomes" id="UP000292082"/>
    </source>
</evidence>
<organism evidence="1 2">
    <name type="scientific">Dichomitus squalens</name>
    <dbReference type="NCBI Taxonomy" id="114155"/>
    <lineage>
        <taxon>Eukaryota</taxon>
        <taxon>Fungi</taxon>
        <taxon>Dikarya</taxon>
        <taxon>Basidiomycota</taxon>
        <taxon>Agaricomycotina</taxon>
        <taxon>Agaricomycetes</taxon>
        <taxon>Polyporales</taxon>
        <taxon>Polyporaceae</taxon>
        <taxon>Dichomitus</taxon>
    </lineage>
</organism>
<sequence>MTQFYPAFHGEIHTSSLPLGQRFAMRVILKELPRSRRADMAFRCLNDARTIPLSGRVVKPNGIWVWEASFTNWAVFFQNERVCKEVDVLVDVVSRLRSGYQVIDLLDIAQTL</sequence>
<gene>
    <name evidence="1" type="ORF">BD310DRAFT_572983</name>
</gene>